<proteinExistence type="predicted"/>
<dbReference type="PANTHER" id="PTHR46211">
    <property type="entry name" value="GLYCEROPHOSPHORYL DIESTER PHOSPHODIESTERASE"/>
    <property type="match status" value="1"/>
</dbReference>
<evidence type="ECO:0000313" key="2">
    <source>
        <dbReference type="EMBL" id="AYF92122.1"/>
    </source>
</evidence>
<dbReference type="InterPro" id="IPR030395">
    <property type="entry name" value="GP_PDE_dom"/>
</dbReference>
<accession>A0A387AN81</accession>
<dbReference type="Pfam" id="PF03009">
    <property type="entry name" value="GDPD"/>
    <property type="match status" value="1"/>
</dbReference>
<name>A0A387AN81_9LACO</name>
<dbReference type="Gene3D" id="3.20.20.190">
    <property type="entry name" value="Phosphatidylinositol (PI) phosphodiesterase"/>
    <property type="match status" value="1"/>
</dbReference>
<reference evidence="2 3" key="1">
    <citation type="submission" date="2018-09" db="EMBL/GenBank/DDBJ databases">
        <title>Genome sequencing of strain BHWM-4.</title>
        <authorList>
            <person name="Heo J."/>
            <person name="Kim S.-J."/>
            <person name="Kwon S.-W."/>
        </authorList>
    </citation>
    <scope>NUCLEOTIDE SEQUENCE [LARGE SCALE GENOMIC DNA]</scope>
    <source>
        <strain evidence="2 3">BHWM-4</strain>
    </source>
</reference>
<dbReference type="PROSITE" id="PS51704">
    <property type="entry name" value="GP_PDE"/>
    <property type="match status" value="1"/>
</dbReference>
<dbReference type="PANTHER" id="PTHR46211:SF14">
    <property type="entry name" value="GLYCEROPHOSPHODIESTER PHOSPHODIESTERASE"/>
    <property type="match status" value="1"/>
</dbReference>
<dbReference type="InterPro" id="IPR017946">
    <property type="entry name" value="PLC-like_Pdiesterase_TIM-brl"/>
</dbReference>
<organism evidence="2 3">
    <name type="scientific">Apilactobacillus bombintestini</name>
    <dbReference type="NCBI Taxonomy" id="2419772"/>
    <lineage>
        <taxon>Bacteria</taxon>
        <taxon>Bacillati</taxon>
        <taxon>Bacillota</taxon>
        <taxon>Bacilli</taxon>
        <taxon>Lactobacillales</taxon>
        <taxon>Lactobacillaceae</taxon>
        <taxon>Apilactobacillus</taxon>
    </lineage>
</organism>
<keyword evidence="3" id="KW-1185">Reference proteome</keyword>
<dbReference type="RefSeq" id="WP_120783896.1">
    <property type="nucleotide sequence ID" value="NZ_CP032626.1"/>
</dbReference>
<dbReference type="EMBL" id="CP032626">
    <property type="protein sequence ID" value="AYF92122.1"/>
    <property type="molecule type" value="Genomic_DNA"/>
</dbReference>
<dbReference type="GO" id="GO:0006629">
    <property type="term" value="P:lipid metabolic process"/>
    <property type="evidence" value="ECO:0007669"/>
    <property type="project" value="InterPro"/>
</dbReference>
<dbReference type="GO" id="GO:0008081">
    <property type="term" value="F:phosphoric diester hydrolase activity"/>
    <property type="evidence" value="ECO:0007669"/>
    <property type="project" value="InterPro"/>
</dbReference>
<dbReference type="SUPFAM" id="SSF51695">
    <property type="entry name" value="PLC-like phosphodiesterases"/>
    <property type="match status" value="1"/>
</dbReference>
<dbReference type="OrthoDB" id="384721at2"/>
<feature type="domain" description="GP-PDE" evidence="1">
    <location>
        <begin position="3"/>
        <end position="231"/>
    </location>
</feature>
<gene>
    <name evidence="2" type="ORF">D7I45_00780</name>
</gene>
<protein>
    <submittedName>
        <fullName evidence="2">Glycerophosphodiester phosphodiesterase</fullName>
    </submittedName>
</protein>
<sequence>MRTMIFGHRGVPELYPENSLQGFRYAVHHGIEGVEFDVHLTKDNVPVVMHDEKIDRTTDGRGYIKNYTYQELRQFSLENYEPIPSLQEVLDLLEGRDVYVNLEFKTNKIHYKNIEKIVTDMVDQYALVHPILYSSFNLSSIKLAQPLAPNAEFAFLTGKRIKNPKSFMQANHLNALHLKFYHPDIESNERIWTVNQSLRLHFMMKHRVAGIFTNNFQRAMEIRDELQGKND</sequence>
<dbReference type="Proteomes" id="UP000272003">
    <property type="component" value="Chromosome"/>
</dbReference>
<evidence type="ECO:0000313" key="3">
    <source>
        <dbReference type="Proteomes" id="UP000272003"/>
    </source>
</evidence>
<dbReference type="KEGG" id="abom:D7I45_00780"/>
<dbReference type="AlphaFoldDB" id="A0A387AN81"/>
<evidence type="ECO:0000259" key="1">
    <source>
        <dbReference type="PROSITE" id="PS51704"/>
    </source>
</evidence>